<keyword evidence="3" id="KW-0813">Transport</keyword>
<dbReference type="InterPro" id="IPR000566">
    <property type="entry name" value="Lipocln_cytosolic_FA-bd_dom"/>
</dbReference>
<dbReference type="EnsemblMetazoa" id="XM_014392847.2">
    <property type="protein sequence ID" value="XP_014248333.1"/>
    <property type="gene ID" value="LOC106665993"/>
</dbReference>
<sequence length="139" mass="16378">MDKFSGIKYTLHSSENFDEYLKELGVSSLVRSVFMKLRPSFQVFVNGDAYRMVFGTPVSSIKLDFKLNEQFEYVLPNFQKVYVTVQKESDDTLIEYQNHDDKKMSKIIRKFYLDRALMTYITGNVTAKRLYLADEEQPR</sequence>
<evidence type="ECO:0000256" key="1">
    <source>
        <dbReference type="ARBA" id="ARBA00008390"/>
    </source>
</evidence>
<dbReference type="Pfam" id="PF00061">
    <property type="entry name" value="Lipocalin"/>
    <property type="match status" value="1"/>
</dbReference>
<dbReference type="InterPro" id="IPR012674">
    <property type="entry name" value="Calycin"/>
</dbReference>
<dbReference type="RefSeq" id="XP_014248332.1">
    <property type="nucleotide sequence ID" value="XM_014392846.1"/>
</dbReference>
<dbReference type="InterPro" id="IPR000463">
    <property type="entry name" value="Fatty_acid-bd"/>
</dbReference>
<dbReference type="GeneID" id="106665993"/>
<dbReference type="PANTHER" id="PTHR11955">
    <property type="entry name" value="FATTY ACID BINDING PROTEIN"/>
    <property type="match status" value="1"/>
</dbReference>
<evidence type="ECO:0000259" key="4">
    <source>
        <dbReference type="PROSITE" id="PS00214"/>
    </source>
</evidence>
<dbReference type="EnsemblMetazoa" id="XM_014392846.1">
    <property type="protein sequence ID" value="XP_014248332.1"/>
    <property type="gene ID" value="LOC106665993"/>
</dbReference>
<dbReference type="RefSeq" id="XP_014248331.1">
    <property type="nucleotide sequence ID" value="XM_014392845.2"/>
</dbReference>
<dbReference type="RefSeq" id="XP_014248330.1">
    <property type="nucleotide sequence ID" value="XM_014392844.1"/>
</dbReference>
<proteinExistence type="inferred from homology"/>
<dbReference type="PROSITE" id="PS00214">
    <property type="entry name" value="FABP"/>
    <property type="match status" value="1"/>
</dbReference>
<protein>
    <recommendedName>
        <fullName evidence="4">Cytosolic fatty-acid binding proteins domain-containing protein</fullName>
    </recommendedName>
</protein>
<reference evidence="5" key="1">
    <citation type="submission" date="2022-01" db="UniProtKB">
        <authorList>
            <consortium name="EnsemblMetazoa"/>
        </authorList>
    </citation>
    <scope>IDENTIFICATION</scope>
</reference>
<dbReference type="OrthoDB" id="354351at2759"/>
<keyword evidence="2" id="KW-0446">Lipid-binding</keyword>
<dbReference type="Proteomes" id="UP000494040">
    <property type="component" value="Unassembled WGS sequence"/>
</dbReference>
<evidence type="ECO:0000313" key="6">
    <source>
        <dbReference type="Proteomes" id="UP000494040"/>
    </source>
</evidence>
<dbReference type="EnsemblMetazoa" id="XM_014392845.2">
    <property type="protein sequence ID" value="XP_014248331.1"/>
    <property type="gene ID" value="LOC106665993"/>
</dbReference>
<evidence type="ECO:0000256" key="2">
    <source>
        <dbReference type="ARBA" id="ARBA00023121"/>
    </source>
</evidence>
<dbReference type="RefSeq" id="XP_014248333.1">
    <property type="nucleotide sequence ID" value="XM_014392847.2"/>
</dbReference>
<organism evidence="5 6">
    <name type="scientific">Cimex lectularius</name>
    <name type="common">Bed bug</name>
    <name type="synonym">Acanthia lectularia</name>
    <dbReference type="NCBI Taxonomy" id="79782"/>
    <lineage>
        <taxon>Eukaryota</taxon>
        <taxon>Metazoa</taxon>
        <taxon>Ecdysozoa</taxon>
        <taxon>Arthropoda</taxon>
        <taxon>Hexapoda</taxon>
        <taxon>Insecta</taxon>
        <taxon>Pterygota</taxon>
        <taxon>Neoptera</taxon>
        <taxon>Paraneoptera</taxon>
        <taxon>Hemiptera</taxon>
        <taxon>Heteroptera</taxon>
        <taxon>Panheteroptera</taxon>
        <taxon>Cimicomorpha</taxon>
        <taxon>Cimicidae</taxon>
        <taxon>Cimex</taxon>
    </lineage>
</organism>
<evidence type="ECO:0000313" key="5">
    <source>
        <dbReference type="EnsemblMetazoa" id="XP_014248332.1"/>
    </source>
</evidence>
<dbReference type="CDD" id="cd00742">
    <property type="entry name" value="FABP"/>
    <property type="match status" value="1"/>
</dbReference>
<dbReference type="InterPro" id="IPR031259">
    <property type="entry name" value="ILBP"/>
</dbReference>
<evidence type="ECO:0000256" key="3">
    <source>
        <dbReference type="RuleBase" id="RU003696"/>
    </source>
</evidence>
<dbReference type="AlphaFoldDB" id="A0A8I6RNS0"/>
<comment type="similarity">
    <text evidence="1 3">Belongs to the calycin superfamily. Fatty-acid binding protein (FABP) family.</text>
</comment>
<dbReference type="GO" id="GO:0008289">
    <property type="term" value="F:lipid binding"/>
    <property type="evidence" value="ECO:0007669"/>
    <property type="project" value="UniProtKB-KW"/>
</dbReference>
<name>A0A8I6RNS0_CIMLE</name>
<dbReference type="SUPFAM" id="SSF50814">
    <property type="entry name" value="Lipocalins"/>
    <property type="match status" value="1"/>
</dbReference>
<feature type="domain" description="Cytosolic fatty-acid binding proteins" evidence="4">
    <location>
        <begin position="7"/>
        <end position="24"/>
    </location>
</feature>
<dbReference type="Gene3D" id="2.40.128.20">
    <property type="match status" value="1"/>
</dbReference>
<accession>A0A8I6RNS0</accession>
<dbReference type="PRINTS" id="PR00178">
    <property type="entry name" value="FATTYACIDBP"/>
</dbReference>
<keyword evidence="6" id="KW-1185">Reference proteome</keyword>
<dbReference type="EnsemblMetazoa" id="XM_014392844.1">
    <property type="protein sequence ID" value="XP_014248330.1"/>
    <property type="gene ID" value="LOC106665993"/>
</dbReference>